<dbReference type="Gene3D" id="1.10.3680.10">
    <property type="entry name" value="TerB-like"/>
    <property type="match status" value="1"/>
</dbReference>
<evidence type="ECO:0000256" key="1">
    <source>
        <dbReference type="SAM" id="MobiDB-lite"/>
    </source>
</evidence>
<dbReference type="InterPro" id="IPR029024">
    <property type="entry name" value="TerB-like"/>
</dbReference>
<gene>
    <name evidence="2" type="ORF">mvi_33600</name>
</gene>
<dbReference type="AlphaFoldDB" id="A0A8H8WV21"/>
<dbReference type="SUPFAM" id="SSF158682">
    <property type="entry name" value="TerB-like"/>
    <property type="match status" value="1"/>
</dbReference>
<dbReference type="Proteomes" id="UP000663508">
    <property type="component" value="Chromosome"/>
</dbReference>
<name>A0A8H8WV21_9HYPH</name>
<dbReference type="Pfam" id="PF04391">
    <property type="entry name" value="DUF533"/>
    <property type="match status" value="1"/>
</dbReference>
<organism evidence="2 3">
    <name type="scientific">Methylobacterium indicum</name>
    <dbReference type="NCBI Taxonomy" id="1775910"/>
    <lineage>
        <taxon>Bacteria</taxon>
        <taxon>Pseudomonadati</taxon>
        <taxon>Pseudomonadota</taxon>
        <taxon>Alphaproteobacteria</taxon>
        <taxon>Hyphomicrobiales</taxon>
        <taxon>Methylobacteriaceae</taxon>
        <taxon>Methylobacterium</taxon>
    </lineage>
</organism>
<evidence type="ECO:0000313" key="3">
    <source>
        <dbReference type="Proteomes" id="UP000663508"/>
    </source>
</evidence>
<sequence>MFDAKRLLDQFLGGAPRGGHSSGPFASGPFGGHPGQAPYGQGQSGHAPSPLEQVARSLGGGGAKGAILGGLASLVLGGRRGHGGFGGGFGIPGMGRGMGRGMGSTGRVGGLALVATLAYQAYQSWQANQGQRGTAAPRAAGFIPSADEAARMLGGTRFAPASAADEQDRARALLIAMITAAKADGHIDADEQRRIFGEMDRHALDADDKAFLMDALRAPVDVEAVARLARSPEQASELYTASLMAISVDTAQERAYLDHLARRLGLDPGLARHIEATLAAASP</sequence>
<proteinExistence type="predicted"/>
<dbReference type="InterPro" id="IPR007486">
    <property type="entry name" value="YebE"/>
</dbReference>
<dbReference type="CDD" id="cd07178">
    <property type="entry name" value="terB_like_YebE"/>
    <property type="match status" value="1"/>
</dbReference>
<accession>A0A8H8WV21</accession>
<feature type="region of interest" description="Disordered" evidence="1">
    <location>
        <begin position="13"/>
        <end position="53"/>
    </location>
</feature>
<reference evidence="2" key="1">
    <citation type="submission" date="2020-11" db="EMBL/GenBank/DDBJ databases">
        <title>Complete genome sequence of a novel pathogenic Methylobacterium strain isolated from rice in Vietnam.</title>
        <authorList>
            <person name="Lai K."/>
            <person name="Okazaki S."/>
            <person name="Higashi K."/>
            <person name="Mori H."/>
            <person name="Toyoda A."/>
            <person name="Kurokawa K."/>
        </authorList>
    </citation>
    <scope>NUCLEOTIDE SEQUENCE</scope>
    <source>
        <strain evidence="2">VL1</strain>
    </source>
</reference>
<protein>
    <submittedName>
        <fullName evidence="2">Protein YebE</fullName>
    </submittedName>
</protein>
<dbReference type="RefSeq" id="WP_207177882.1">
    <property type="nucleotide sequence ID" value="NZ_AP024145.1"/>
</dbReference>
<evidence type="ECO:0000313" key="2">
    <source>
        <dbReference type="EMBL" id="BCM84899.1"/>
    </source>
</evidence>
<dbReference type="KEGG" id="mind:mvi_33600"/>
<dbReference type="EMBL" id="AP024145">
    <property type="protein sequence ID" value="BCM84899.1"/>
    <property type="molecule type" value="Genomic_DNA"/>
</dbReference>